<feature type="region of interest" description="Disordered" evidence="9">
    <location>
        <begin position="648"/>
        <end position="670"/>
    </location>
</feature>
<dbReference type="GO" id="GO:0005634">
    <property type="term" value="C:nucleus"/>
    <property type="evidence" value="ECO:0007669"/>
    <property type="project" value="UniProtKB-SubCell"/>
</dbReference>
<dbReference type="GO" id="GO:0000724">
    <property type="term" value="P:double-strand break repair via homologous recombination"/>
    <property type="evidence" value="ECO:0007669"/>
    <property type="project" value="UniProtKB-ARBA"/>
</dbReference>
<evidence type="ECO:0000313" key="11">
    <source>
        <dbReference type="Proteomes" id="UP000243975"/>
    </source>
</evidence>
<feature type="compositionally biased region" description="Basic and acidic residues" evidence="9">
    <location>
        <begin position="660"/>
        <end position="670"/>
    </location>
</feature>
<dbReference type="Proteomes" id="UP000243975">
    <property type="component" value="Unassembled WGS sequence"/>
</dbReference>
<dbReference type="Gene3D" id="3.30.1120.90">
    <property type="entry name" value="Nucleosome assembly protein"/>
    <property type="match status" value="2"/>
</dbReference>
<evidence type="ECO:0000256" key="8">
    <source>
        <dbReference type="RuleBase" id="RU003876"/>
    </source>
</evidence>
<dbReference type="FunFam" id="3.30.1120.90:FF:000005">
    <property type="entry name" value="Nucleosome assembly protein11"/>
    <property type="match status" value="2"/>
</dbReference>
<dbReference type="AlphaFoldDB" id="A0A118JYT1"/>
<protein>
    <submittedName>
        <fullName evidence="10">Nucleosome assembly protein (NAP)</fullName>
    </submittedName>
</protein>
<evidence type="ECO:0000256" key="1">
    <source>
        <dbReference type="ARBA" id="ARBA00004123"/>
    </source>
</evidence>
<dbReference type="Pfam" id="PF00956">
    <property type="entry name" value="NAP"/>
    <property type="match status" value="2"/>
</dbReference>
<evidence type="ECO:0000256" key="2">
    <source>
        <dbReference type="ARBA" id="ARBA00004496"/>
    </source>
</evidence>
<organism evidence="10 11">
    <name type="scientific">Cynara cardunculus var. scolymus</name>
    <name type="common">Globe artichoke</name>
    <name type="synonym">Cynara scolymus</name>
    <dbReference type="NCBI Taxonomy" id="59895"/>
    <lineage>
        <taxon>Eukaryota</taxon>
        <taxon>Viridiplantae</taxon>
        <taxon>Streptophyta</taxon>
        <taxon>Embryophyta</taxon>
        <taxon>Tracheophyta</taxon>
        <taxon>Spermatophyta</taxon>
        <taxon>Magnoliopsida</taxon>
        <taxon>eudicotyledons</taxon>
        <taxon>Gunneridae</taxon>
        <taxon>Pentapetalae</taxon>
        <taxon>asterids</taxon>
        <taxon>campanulids</taxon>
        <taxon>Asterales</taxon>
        <taxon>Asteraceae</taxon>
        <taxon>Carduoideae</taxon>
        <taxon>Cardueae</taxon>
        <taxon>Carduinae</taxon>
        <taxon>Cynara</taxon>
    </lineage>
</organism>
<gene>
    <name evidence="10" type="ORF">Ccrd_023838</name>
</gene>
<dbReference type="InterPro" id="IPR002164">
    <property type="entry name" value="NAP_family"/>
</dbReference>
<dbReference type="Gene3D" id="1.20.5.1500">
    <property type="match status" value="2"/>
</dbReference>
<dbReference type="Gramene" id="KVH97944">
    <property type="protein sequence ID" value="KVH97944"/>
    <property type="gene ID" value="Ccrd_023838"/>
</dbReference>
<dbReference type="OMA" id="IKWNRID"/>
<name>A0A118JYT1_CYNCS</name>
<feature type="compositionally biased region" description="Gly residues" evidence="9">
    <location>
        <begin position="649"/>
        <end position="659"/>
    </location>
</feature>
<keyword evidence="4" id="KW-0963">Cytoplasm</keyword>
<evidence type="ECO:0000256" key="7">
    <source>
        <dbReference type="ARBA" id="ARBA00056035"/>
    </source>
</evidence>
<keyword evidence="5" id="KW-0143">Chaperone</keyword>
<dbReference type="GO" id="GO:0006334">
    <property type="term" value="P:nucleosome assembly"/>
    <property type="evidence" value="ECO:0007669"/>
    <property type="project" value="InterPro"/>
</dbReference>
<comment type="function">
    <text evidence="7">May modulate chromatin structure by regulation of nucleosome assembly/disassembly. Could function together with B-type cyclins in the regulation of microtubule dynamics.</text>
</comment>
<keyword evidence="11" id="KW-1185">Reference proteome</keyword>
<evidence type="ECO:0000313" key="10">
    <source>
        <dbReference type="EMBL" id="KVH97944.1"/>
    </source>
</evidence>
<keyword evidence="6" id="KW-0539">Nucleus</keyword>
<comment type="subcellular location">
    <subcellularLocation>
        <location evidence="2">Cytoplasm</location>
    </subcellularLocation>
    <subcellularLocation>
        <location evidence="1">Nucleus</location>
    </subcellularLocation>
</comment>
<dbReference type="PANTHER" id="PTHR11875">
    <property type="entry name" value="TESTIS-SPECIFIC Y-ENCODED PROTEIN"/>
    <property type="match status" value="1"/>
</dbReference>
<evidence type="ECO:0000256" key="5">
    <source>
        <dbReference type="ARBA" id="ARBA00023186"/>
    </source>
</evidence>
<dbReference type="FunFam" id="1.20.5.1500:FF:000001">
    <property type="entry name" value="Nucleosome assembly protein 1-like 1"/>
    <property type="match status" value="1"/>
</dbReference>
<comment type="similarity">
    <text evidence="3 8">Belongs to the nucleosome assembly protein (NAP) family.</text>
</comment>
<proteinExistence type="inferred from homology"/>
<sequence>MKKLTRLIARDYTRFIRLKKPLLNLRSSISLPLFLHHLSSRLGFFLRVSGIQSSAMGNNKKEPLDISDLGASLPAAAAALNAEDRAGLVNALKNKLQNLAGEHSDVLESLTPAVRKRVEVLRSIQSEHDELEAKFFEERAALEAKYQKLYEPLYSKRYDIVNGVVEVDGVKNEDAMHQTDDKAGEEKGVPNFWLTAMKTHEILAEEISERDEEALKYLKDIKWNRIDDPKGFKLEFFFDTNPFFKNSVLTKVYHMIDDDEPILEKAIGTDIEWLPGKCLTQKILKKKPKKGSKNAKPITKTENCESFFNFFSPPEVPEDEDDIDEEMAEELQNQMEQDYDIGRCYFTICWCELQKGGGIANTGGEQGERPPECKQQVFHQGFSSAMGNSKKEPLDISDLGASLPAAAAALNAEDRAGLVNALKNKLQNLAGEHSDVLESLTPAVRKRVEVLRDIQSEHDELEAKYDIVNGVVEVDGVKNGDSMDQTDDKAGEEKGVPNFWLTAMKTHEILAEEISERDEEALKYLKDIKWNRIDDPKGFKLEFFFDANPFFKNTVLTKVYHMIDDDEPILEKAIGTDIEWLPGKCLTQKILKKKPKKGSKNAKPITKTENCESFFNFFSPPEVPENEDDIDEEMAEELQNQMEQDYDKVGGGMAITGGDQGERPPECKQQ</sequence>
<evidence type="ECO:0000256" key="6">
    <source>
        <dbReference type="ARBA" id="ARBA00023242"/>
    </source>
</evidence>
<dbReference type="GO" id="GO:0005737">
    <property type="term" value="C:cytoplasm"/>
    <property type="evidence" value="ECO:0007669"/>
    <property type="project" value="UniProtKB-SubCell"/>
</dbReference>
<evidence type="ECO:0000256" key="9">
    <source>
        <dbReference type="SAM" id="MobiDB-lite"/>
    </source>
</evidence>
<dbReference type="EMBL" id="LEKV01003815">
    <property type="protein sequence ID" value="KVH97944.1"/>
    <property type="molecule type" value="Genomic_DNA"/>
</dbReference>
<evidence type="ECO:0000256" key="4">
    <source>
        <dbReference type="ARBA" id="ARBA00022490"/>
    </source>
</evidence>
<dbReference type="GO" id="GO:0042393">
    <property type="term" value="F:histone binding"/>
    <property type="evidence" value="ECO:0007669"/>
    <property type="project" value="UniProtKB-ARBA"/>
</dbReference>
<dbReference type="InterPro" id="IPR037231">
    <property type="entry name" value="NAP-like_sf"/>
</dbReference>
<dbReference type="STRING" id="59895.A0A118JYT1"/>
<dbReference type="SUPFAM" id="SSF143113">
    <property type="entry name" value="NAP-like"/>
    <property type="match status" value="2"/>
</dbReference>
<comment type="caution">
    <text evidence="10">The sequence shown here is derived from an EMBL/GenBank/DDBJ whole genome shotgun (WGS) entry which is preliminary data.</text>
</comment>
<evidence type="ECO:0000256" key="3">
    <source>
        <dbReference type="ARBA" id="ARBA00009947"/>
    </source>
</evidence>
<reference evidence="10 11" key="1">
    <citation type="journal article" date="2016" name="Sci. Rep.">
        <title>The genome sequence of the outbreeding globe artichoke constructed de novo incorporating a phase-aware low-pass sequencing strategy of F1 progeny.</title>
        <authorList>
            <person name="Scaglione D."/>
            <person name="Reyes-Chin-Wo S."/>
            <person name="Acquadro A."/>
            <person name="Froenicke L."/>
            <person name="Portis E."/>
            <person name="Beitel C."/>
            <person name="Tirone M."/>
            <person name="Mauro R."/>
            <person name="Lo Monaco A."/>
            <person name="Mauromicale G."/>
            <person name="Faccioli P."/>
            <person name="Cattivelli L."/>
            <person name="Rieseberg L."/>
            <person name="Michelmore R."/>
            <person name="Lanteri S."/>
        </authorList>
    </citation>
    <scope>NUCLEOTIDE SEQUENCE [LARGE SCALE GENOMIC DNA]</scope>
    <source>
        <strain evidence="10">2C</strain>
    </source>
</reference>
<accession>A0A118JYT1</accession>